<name>A0A915EFY2_9BILA</name>
<evidence type="ECO:0000256" key="1">
    <source>
        <dbReference type="SAM" id="Coils"/>
    </source>
</evidence>
<accession>A0A915EFY2</accession>
<dbReference type="Proteomes" id="UP000887574">
    <property type="component" value="Unplaced"/>
</dbReference>
<proteinExistence type="predicted"/>
<feature type="coiled-coil region" evidence="1">
    <location>
        <begin position="266"/>
        <end position="314"/>
    </location>
</feature>
<reference evidence="4" key="1">
    <citation type="submission" date="2022-11" db="UniProtKB">
        <authorList>
            <consortium name="WormBaseParasite"/>
        </authorList>
    </citation>
    <scope>IDENTIFICATION</scope>
</reference>
<dbReference type="WBParaSite" id="jg4907">
    <property type="protein sequence ID" value="jg4907"/>
    <property type="gene ID" value="jg4907"/>
</dbReference>
<dbReference type="AlphaFoldDB" id="A0A915EFY2"/>
<protein>
    <submittedName>
        <fullName evidence="4">Uncharacterized protein</fullName>
    </submittedName>
</protein>
<organism evidence="3 4">
    <name type="scientific">Ditylenchus dipsaci</name>
    <dbReference type="NCBI Taxonomy" id="166011"/>
    <lineage>
        <taxon>Eukaryota</taxon>
        <taxon>Metazoa</taxon>
        <taxon>Ecdysozoa</taxon>
        <taxon>Nematoda</taxon>
        <taxon>Chromadorea</taxon>
        <taxon>Rhabditida</taxon>
        <taxon>Tylenchina</taxon>
        <taxon>Tylenchomorpha</taxon>
        <taxon>Sphaerularioidea</taxon>
        <taxon>Anguinidae</taxon>
        <taxon>Anguininae</taxon>
        <taxon>Ditylenchus</taxon>
    </lineage>
</organism>
<sequence length="319" mass="35636">MSIENLKKANEMLGLVHQNKKKTKILRDWFSDTYSSKDMAEQQTGLNSAESHINSSIPASSLSDQPFESEVVEDSDTNSSSHEEEVAVSVCSDSCSEKYVPESHSSGERRVYEQQSISAVTLKSKEAADRLVKRGESMDRLELLAAKVKLHAKFCSVKSTEQGTVNCAPIPASDLVCQGQDIRRLPTEVEELPGPGAAYKDPAVKPCFKVEELMPFDVYQDMNGNKPSQPQDKGLINEFGNGVIIQKRNSGSDSERQADLRSKICIDKLDQNCRRLLQEKKVLQEEIKQVKKTADELGKQVDEQSQELSRLREILGRKM</sequence>
<feature type="compositionally biased region" description="Polar residues" evidence="2">
    <location>
        <begin position="37"/>
        <end position="66"/>
    </location>
</feature>
<evidence type="ECO:0000256" key="2">
    <source>
        <dbReference type="SAM" id="MobiDB-lite"/>
    </source>
</evidence>
<evidence type="ECO:0000313" key="4">
    <source>
        <dbReference type="WBParaSite" id="jg4907"/>
    </source>
</evidence>
<keyword evidence="1" id="KW-0175">Coiled coil</keyword>
<evidence type="ECO:0000313" key="3">
    <source>
        <dbReference type="Proteomes" id="UP000887574"/>
    </source>
</evidence>
<feature type="region of interest" description="Disordered" evidence="2">
    <location>
        <begin position="37"/>
        <end position="85"/>
    </location>
</feature>
<keyword evidence="3" id="KW-1185">Reference proteome</keyword>